<dbReference type="EMBL" id="LAQS01000069">
    <property type="protein sequence ID" value="KKZ70081.1"/>
    <property type="molecule type" value="Genomic_DNA"/>
</dbReference>
<proteinExistence type="predicted"/>
<dbReference type="AlphaFoldDB" id="A0A2P2GF12"/>
<reference evidence="1 2" key="1">
    <citation type="submission" date="2015-05" db="EMBL/GenBank/DDBJ databases">
        <title>Draft Genome assembly of Streptomyces showdoensis.</title>
        <authorList>
            <person name="Thapa K.K."/>
            <person name="Metsa-Ketela M."/>
        </authorList>
    </citation>
    <scope>NUCLEOTIDE SEQUENCE [LARGE SCALE GENOMIC DNA]</scope>
    <source>
        <strain evidence="1 2">ATCC 15227</strain>
    </source>
</reference>
<dbReference type="Proteomes" id="UP000265325">
    <property type="component" value="Unassembled WGS sequence"/>
</dbReference>
<organism evidence="1 2">
    <name type="scientific">Streptomyces showdoensis</name>
    <dbReference type="NCBI Taxonomy" id="68268"/>
    <lineage>
        <taxon>Bacteria</taxon>
        <taxon>Bacillati</taxon>
        <taxon>Actinomycetota</taxon>
        <taxon>Actinomycetes</taxon>
        <taxon>Kitasatosporales</taxon>
        <taxon>Streptomycetaceae</taxon>
        <taxon>Streptomyces</taxon>
    </lineage>
</organism>
<name>A0A2P2GF12_STREW</name>
<gene>
    <name evidence="1" type="ORF">VO63_30925</name>
</gene>
<accession>A0A2P2GF12</accession>
<evidence type="ECO:0000313" key="2">
    <source>
        <dbReference type="Proteomes" id="UP000265325"/>
    </source>
</evidence>
<keyword evidence="2" id="KW-1185">Reference proteome</keyword>
<comment type="caution">
    <text evidence="1">The sequence shown here is derived from an EMBL/GenBank/DDBJ whole genome shotgun (WGS) entry which is preliminary data.</text>
</comment>
<protein>
    <submittedName>
        <fullName evidence="1">Uncharacterized protein</fullName>
    </submittedName>
</protein>
<sequence>MGAPLPPAERGDVDRIAGAAGAALGAAGYAAGFEEGVRLTAPDAVRRVREALDWPPDPVGGA</sequence>
<evidence type="ECO:0000313" key="1">
    <source>
        <dbReference type="EMBL" id="KKZ70081.1"/>
    </source>
</evidence>